<dbReference type="InterPro" id="IPR002509">
    <property type="entry name" value="NODB_dom"/>
</dbReference>
<feature type="domain" description="NodB homology" evidence="2">
    <location>
        <begin position="107"/>
        <end position="351"/>
    </location>
</feature>
<organism evidence="3 4">
    <name type="scientific">Enterobacter cloacae</name>
    <dbReference type="NCBI Taxonomy" id="550"/>
    <lineage>
        <taxon>Bacteria</taxon>
        <taxon>Pseudomonadati</taxon>
        <taxon>Pseudomonadota</taxon>
        <taxon>Gammaproteobacteria</taxon>
        <taxon>Enterobacterales</taxon>
        <taxon>Enterobacteriaceae</taxon>
        <taxon>Enterobacter</taxon>
        <taxon>Enterobacter cloacae complex</taxon>
    </lineage>
</organism>
<reference evidence="3 4" key="1">
    <citation type="submission" date="2020-06" db="EMBL/GenBank/DDBJ databases">
        <title>Long-read sequencing of DSM26481-BlokeschLab.</title>
        <authorList>
            <person name="Blokesch M."/>
        </authorList>
    </citation>
    <scope>NUCLEOTIDE SEQUENCE [LARGE SCALE GENOMIC DNA]</scope>
    <source>
        <strain evidence="3 4">DSM 26481</strain>
    </source>
</reference>
<evidence type="ECO:0000256" key="1">
    <source>
        <dbReference type="ARBA" id="ARBA00022729"/>
    </source>
</evidence>
<dbReference type="InterPro" id="IPR032772">
    <property type="entry name" value="PGA_deacetylase_PgaB_C"/>
</dbReference>
<dbReference type="RefSeq" id="WP_148419678.1">
    <property type="nucleotide sequence ID" value="NZ_CP056117.1"/>
</dbReference>
<dbReference type="InterPro" id="IPR011330">
    <property type="entry name" value="Glyco_hydro/deAcase_b/a-brl"/>
</dbReference>
<dbReference type="PANTHER" id="PTHR34216:SF7">
    <property type="entry name" value="POLY-BETA-1,6-N-ACETYL-D-GLUCOSAMINE N-DEACETYLASE"/>
    <property type="match status" value="1"/>
</dbReference>
<dbReference type="Gene3D" id="3.20.20.370">
    <property type="entry name" value="Glycoside hydrolase/deacetylase"/>
    <property type="match status" value="1"/>
</dbReference>
<protein>
    <submittedName>
        <fullName evidence="3">Poly-beta-1,6-N-acetyl-D-glucosamine N-deacetylase PgaB</fullName>
        <ecNumber evidence="3">3.5.1.-</ecNumber>
    </submittedName>
</protein>
<dbReference type="NCBIfam" id="NF011177">
    <property type="entry name" value="PRK14582.1"/>
    <property type="match status" value="1"/>
</dbReference>
<dbReference type="GO" id="GO:0005975">
    <property type="term" value="P:carbohydrate metabolic process"/>
    <property type="evidence" value="ECO:0007669"/>
    <property type="project" value="InterPro"/>
</dbReference>
<name>A0A7H8UG76_ENTCL</name>
<dbReference type="Pfam" id="PF14883">
    <property type="entry name" value="GHL13"/>
    <property type="match status" value="1"/>
</dbReference>
<dbReference type="InterPro" id="IPR051398">
    <property type="entry name" value="Polysacch_Deacetylase"/>
</dbReference>
<dbReference type="EMBL" id="CP056117">
    <property type="protein sequence ID" value="QKZ98926.1"/>
    <property type="molecule type" value="Genomic_DNA"/>
</dbReference>
<dbReference type="AlphaFoldDB" id="A0A7H8UG76"/>
<dbReference type="Proteomes" id="UP000509421">
    <property type="component" value="Chromosome"/>
</dbReference>
<evidence type="ECO:0000313" key="3">
    <source>
        <dbReference type="EMBL" id="QKZ98926.1"/>
    </source>
</evidence>
<dbReference type="EC" id="3.5.1.-" evidence="3"/>
<gene>
    <name evidence="3" type="primary">pgaB</name>
    <name evidence="3" type="ORF">HWQ14_15225</name>
</gene>
<sequence>MLRKGFQTLLVLLGIMLVAACVDGRGPAYTSPALREKLRAETPWPANGFVTIAYHEVEDGEADQRFMSVRTSALKEQFAWLRANGYSPVSVAQIREAHRGGKPLPEKAVLLSFDDGFSSFYTRVYPLLVAYQWPALWAPVGSWINTPAGQPVQYGDEKIERERFATWQQVQELSRSPLVEIGGHTWNSHFGTLANPSGSMLPAFANRRFIQDGRRYETETEYRARIRRDAQTLISHVKAHTGKAPTAWVWPYGAANGTAIQELKALGFDMFFTLEDGLSTATQLDAIPRILINGNPTLEEFALQVTGVQEQQLQRVMHVDLDYVFDPDAGQMEKNIDALIQRVKDMGITTVYLQAFADPAGDGLVKAVYFPNRWMPVKADIFSRVAWQLRTRASVAVYAWMPVLSWEMAETLTRVHSLETGDEDGPQVNPSQYRRLSPFDDRARQRIGEVYEDLAAHASFDGILFHDDAVLSDTEDASPAALDAYEKAGFGRDIRAIRDDPERFEAWTRFKTETLTRFTLELADKVKAIRGPEIKTARNLYALPLIEPQSEAWFAQNTSDFLAHYDWTAVMAMPYMEGVNGREGDKWFKALIARVAALPDGKNKMIIELQARDWRPDGQHQHIASSKIAHWMRIMQFSGIKHYGYYPDDFLNNQPKINVIRPEFSTSWYPEDE</sequence>
<evidence type="ECO:0000313" key="4">
    <source>
        <dbReference type="Proteomes" id="UP000509421"/>
    </source>
</evidence>
<dbReference type="GO" id="GO:0043708">
    <property type="term" value="P:cell adhesion involved in biofilm formation"/>
    <property type="evidence" value="ECO:0007669"/>
    <property type="project" value="InterPro"/>
</dbReference>
<dbReference type="SUPFAM" id="SSF88713">
    <property type="entry name" value="Glycoside hydrolase/deacetylase"/>
    <property type="match status" value="1"/>
</dbReference>
<dbReference type="Pfam" id="PF01522">
    <property type="entry name" value="Polysacc_deac_1"/>
    <property type="match status" value="1"/>
</dbReference>
<proteinExistence type="predicted"/>
<evidence type="ECO:0000259" key="2">
    <source>
        <dbReference type="PROSITE" id="PS51677"/>
    </source>
</evidence>
<dbReference type="InterPro" id="IPR023854">
    <property type="entry name" value="PGA_deacetylase_PgaB"/>
</dbReference>
<keyword evidence="1" id="KW-0732">Signal</keyword>
<keyword evidence="3" id="KW-0378">Hydrolase</keyword>
<dbReference type="PROSITE" id="PS51677">
    <property type="entry name" value="NODB"/>
    <property type="match status" value="1"/>
</dbReference>
<dbReference type="PANTHER" id="PTHR34216">
    <property type="match status" value="1"/>
</dbReference>
<accession>A0A7H8UG76</accession>
<dbReference type="NCBIfam" id="TIGR03938">
    <property type="entry name" value="deacetyl_PgaB"/>
    <property type="match status" value="1"/>
</dbReference>
<dbReference type="GO" id="GO:0016810">
    <property type="term" value="F:hydrolase activity, acting on carbon-nitrogen (but not peptide) bonds"/>
    <property type="evidence" value="ECO:0007669"/>
    <property type="project" value="InterPro"/>
</dbReference>
<dbReference type="PROSITE" id="PS51257">
    <property type="entry name" value="PROKAR_LIPOPROTEIN"/>
    <property type="match status" value="1"/>
</dbReference>
<dbReference type="Gene3D" id="3.20.20.80">
    <property type="entry name" value="Glycosidases"/>
    <property type="match status" value="1"/>
</dbReference>